<sequence>MKGLISFQEMKERYERGEDPFALTLEKWVRIKNYLNVTKEIGYPELIKLLEAVMMKIPFCFEYESNCNLCPLERLCQKFPSTYHQILGLFHYLLATNAPLPKPYLIQLIDKLMVEIEEAKKLWKKMLL</sequence>
<accession>A0A7C0Y1N0</accession>
<dbReference type="Proteomes" id="UP000886289">
    <property type="component" value="Unassembled WGS sequence"/>
</dbReference>
<dbReference type="EMBL" id="DRBS01000067">
    <property type="protein sequence ID" value="HDD43567.1"/>
    <property type="molecule type" value="Genomic_DNA"/>
</dbReference>
<proteinExistence type="predicted"/>
<protein>
    <submittedName>
        <fullName evidence="1">Uncharacterized protein</fullName>
    </submittedName>
</protein>
<organism evidence="1">
    <name type="scientific">Desulfofervidus auxilii</name>
    <dbReference type="NCBI Taxonomy" id="1621989"/>
    <lineage>
        <taxon>Bacteria</taxon>
        <taxon>Pseudomonadati</taxon>
        <taxon>Thermodesulfobacteriota</taxon>
        <taxon>Candidatus Desulfofervidia</taxon>
        <taxon>Candidatus Desulfofervidales</taxon>
        <taxon>Candidatus Desulfofervidaceae</taxon>
        <taxon>Candidatus Desulfofervidus</taxon>
    </lineage>
</organism>
<dbReference type="AlphaFoldDB" id="A0A7C0Y1N0"/>
<evidence type="ECO:0000313" key="1">
    <source>
        <dbReference type="EMBL" id="HDD43567.1"/>
    </source>
</evidence>
<reference evidence="1" key="1">
    <citation type="journal article" date="2020" name="mSystems">
        <title>Genome- and Community-Level Interaction Insights into Carbon Utilization and Element Cycling Functions of Hydrothermarchaeota in Hydrothermal Sediment.</title>
        <authorList>
            <person name="Zhou Z."/>
            <person name="Liu Y."/>
            <person name="Xu W."/>
            <person name="Pan J."/>
            <person name="Luo Z.H."/>
            <person name="Li M."/>
        </authorList>
    </citation>
    <scope>NUCLEOTIDE SEQUENCE [LARGE SCALE GENOMIC DNA]</scope>
    <source>
        <strain evidence="1">HyVt-233</strain>
    </source>
</reference>
<gene>
    <name evidence="1" type="ORF">ENG63_01715</name>
</gene>
<name>A0A7C0Y1N0_DESA2</name>
<comment type="caution">
    <text evidence="1">The sequence shown here is derived from an EMBL/GenBank/DDBJ whole genome shotgun (WGS) entry which is preliminary data.</text>
</comment>